<dbReference type="OrthoDB" id="156233at2157"/>
<organism evidence="5 6">
    <name type="scientific">Halopelagius inordinatus</name>
    <dbReference type="NCBI Taxonomy" id="553467"/>
    <lineage>
        <taxon>Archaea</taxon>
        <taxon>Methanobacteriati</taxon>
        <taxon>Methanobacteriota</taxon>
        <taxon>Stenosarchaea group</taxon>
        <taxon>Halobacteria</taxon>
        <taxon>Halobacteriales</taxon>
        <taxon>Haloferacaceae</taxon>
    </lineage>
</organism>
<evidence type="ECO:0000313" key="6">
    <source>
        <dbReference type="Proteomes" id="UP000198876"/>
    </source>
</evidence>
<protein>
    <submittedName>
        <fullName evidence="5">Predicted DNA binding protein, contains HTH domain</fullName>
    </submittedName>
</protein>
<dbReference type="EMBL" id="FOOQ01000002">
    <property type="protein sequence ID" value="SFG43654.1"/>
    <property type="molecule type" value="Genomic_DNA"/>
</dbReference>
<keyword evidence="1" id="KW-0805">Transcription regulation</keyword>
<dbReference type="STRING" id="553467.SAMN04488063_2041"/>
<sequence length="216" mass="24002">MTIAEVHVSHPEFALGPTLRDAPDVDIRRESQPVPVGDTDTLLLFFTAAGNLEGFDEVLAGDPTVTNVRLLAELPDKRVYCVELADHAKLVTYKLAEFGIHLFEITHEDDGWLLYTLLPDLDALAAFREYCDAEDISFRVKAMYQNDEAATRGGFGLTDGQRQALVMAYERGYFSDPREITLQELASGTGISSTAFGRRLRRASERLIELTVMADS</sequence>
<dbReference type="Pfam" id="PF04967">
    <property type="entry name" value="HTH_10"/>
    <property type="match status" value="1"/>
</dbReference>
<keyword evidence="2" id="KW-0804">Transcription</keyword>
<dbReference type="PANTHER" id="PTHR34236:SF1">
    <property type="entry name" value="DIMETHYL SULFOXIDE REDUCTASE TRANSCRIPTIONAL ACTIVATOR"/>
    <property type="match status" value="1"/>
</dbReference>
<accession>A0A1I2RSM0</accession>
<feature type="domain" description="HTH bat-type" evidence="3">
    <location>
        <begin position="157"/>
        <end position="209"/>
    </location>
</feature>
<evidence type="ECO:0000259" key="3">
    <source>
        <dbReference type="Pfam" id="PF04967"/>
    </source>
</evidence>
<dbReference type="Proteomes" id="UP000198876">
    <property type="component" value="Unassembled WGS sequence"/>
</dbReference>
<dbReference type="AlphaFoldDB" id="A0A1I2RSM0"/>
<feature type="domain" description="Bacterioopsin transcriptional activator GAF and HTH associated" evidence="4">
    <location>
        <begin position="8"/>
        <end position="145"/>
    </location>
</feature>
<reference evidence="6" key="1">
    <citation type="submission" date="2016-10" db="EMBL/GenBank/DDBJ databases">
        <authorList>
            <person name="Varghese N."/>
            <person name="Submissions S."/>
        </authorList>
    </citation>
    <scope>NUCLEOTIDE SEQUENCE [LARGE SCALE GENOMIC DNA]</scope>
    <source>
        <strain evidence="6">CGMCC 1.7739</strain>
    </source>
</reference>
<keyword evidence="6" id="KW-1185">Reference proteome</keyword>
<dbReference type="RefSeq" id="WP_092891813.1">
    <property type="nucleotide sequence ID" value="NZ_FOOQ01000002.1"/>
</dbReference>
<dbReference type="InterPro" id="IPR031803">
    <property type="entry name" value="BAT_GAF/HTH-assoc"/>
</dbReference>
<dbReference type="PANTHER" id="PTHR34236">
    <property type="entry name" value="DIMETHYL SULFOXIDE REDUCTASE TRANSCRIPTIONAL ACTIVATOR"/>
    <property type="match status" value="1"/>
</dbReference>
<evidence type="ECO:0000256" key="2">
    <source>
        <dbReference type="ARBA" id="ARBA00023163"/>
    </source>
</evidence>
<name>A0A1I2RSM0_9EURY</name>
<gene>
    <name evidence="5" type="ORF">SAMN04488063_2041</name>
</gene>
<evidence type="ECO:0000259" key="4">
    <source>
        <dbReference type="Pfam" id="PF15915"/>
    </source>
</evidence>
<proteinExistence type="predicted"/>
<dbReference type="Pfam" id="PF15915">
    <property type="entry name" value="BAT"/>
    <property type="match status" value="1"/>
</dbReference>
<evidence type="ECO:0000313" key="5">
    <source>
        <dbReference type="EMBL" id="SFG43654.1"/>
    </source>
</evidence>
<dbReference type="InterPro" id="IPR007050">
    <property type="entry name" value="HTH_bacterioopsin"/>
</dbReference>
<evidence type="ECO:0000256" key="1">
    <source>
        <dbReference type="ARBA" id="ARBA00023015"/>
    </source>
</evidence>